<dbReference type="AlphaFoldDB" id="A0A9P4UEY1"/>
<accession>A0A9P4UEY1</accession>
<keyword evidence="2" id="KW-1185">Reference proteome</keyword>
<protein>
    <submittedName>
        <fullName evidence="1">Uncharacterized protein</fullName>
    </submittedName>
</protein>
<sequence length="226" mass="26198">MFGSSAFEGMFESCDLVDDDETAFYDQAPRSRCIGVDGKDNPGYLPMIRSDVRFRPEEPRVGKVPPPVLTETQKNEIYKHWQSSGKIGTAISFGALSFRARRECEILARLYEHADPDFQDAVIDAIAEWMDDYQHDTERLYPVAKNSSSKLMQLLAFQYALVTHPNLYGFRVHGPMDEPEFEKMVKDFVDGFSKEETYRDIWTNFMQDGRCQFHQHRAGKCWRTKL</sequence>
<dbReference type="EMBL" id="MU001497">
    <property type="protein sequence ID" value="KAF2446677.1"/>
    <property type="molecule type" value="Genomic_DNA"/>
</dbReference>
<dbReference type="OrthoDB" id="3799737at2759"/>
<evidence type="ECO:0000313" key="1">
    <source>
        <dbReference type="EMBL" id="KAF2446677.1"/>
    </source>
</evidence>
<organism evidence="1 2">
    <name type="scientific">Karstenula rhodostoma CBS 690.94</name>
    <dbReference type="NCBI Taxonomy" id="1392251"/>
    <lineage>
        <taxon>Eukaryota</taxon>
        <taxon>Fungi</taxon>
        <taxon>Dikarya</taxon>
        <taxon>Ascomycota</taxon>
        <taxon>Pezizomycotina</taxon>
        <taxon>Dothideomycetes</taxon>
        <taxon>Pleosporomycetidae</taxon>
        <taxon>Pleosporales</taxon>
        <taxon>Massarineae</taxon>
        <taxon>Didymosphaeriaceae</taxon>
        <taxon>Karstenula</taxon>
    </lineage>
</organism>
<name>A0A9P4UEY1_9PLEO</name>
<dbReference type="Proteomes" id="UP000799764">
    <property type="component" value="Unassembled WGS sequence"/>
</dbReference>
<comment type="caution">
    <text evidence="1">The sequence shown here is derived from an EMBL/GenBank/DDBJ whole genome shotgun (WGS) entry which is preliminary data.</text>
</comment>
<evidence type="ECO:0000313" key="2">
    <source>
        <dbReference type="Proteomes" id="UP000799764"/>
    </source>
</evidence>
<reference evidence="1" key="1">
    <citation type="journal article" date="2020" name="Stud. Mycol.">
        <title>101 Dothideomycetes genomes: a test case for predicting lifestyles and emergence of pathogens.</title>
        <authorList>
            <person name="Haridas S."/>
            <person name="Albert R."/>
            <person name="Binder M."/>
            <person name="Bloem J."/>
            <person name="Labutti K."/>
            <person name="Salamov A."/>
            <person name="Andreopoulos B."/>
            <person name="Baker S."/>
            <person name="Barry K."/>
            <person name="Bills G."/>
            <person name="Bluhm B."/>
            <person name="Cannon C."/>
            <person name="Castanera R."/>
            <person name="Culley D."/>
            <person name="Daum C."/>
            <person name="Ezra D."/>
            <person name="Gonzalez J."/>
            <person name="Henrissat B."/>
            <person name="Kuo A."/>
            <person name="Liang C."/>
            <person name="Lipzen A."/>
            <person name="Lutzoni F."/>
            <person name="Magnuson J."/>
            <person name="Mondo S."/>
            <person name="Nolan M."/>
            <person name="Ohm R."/>
            <person name="Pangilinan J."/>
            <person name="Park H.-J."/>
            <person name="Ramirez L."/>
            <person name="Alfaro M."/>
            <person name="Sun H."/>
            <person name="Tritt A."/>
            <person name="Yoshinaga Y."/>
            <person name="Zwiers L.-H."/>
            <person name="Turgeon B."/>
            <person name="Goodwin S."/>
            <person name="Spatafora J."/>
            <person name="Crous P."/>
            <person name="Grigoriev I."/>
        </authorList>
    </citation>
    <scope>NUCLEOTIDE SEQUENCE</scope>
    <source>
        <strain evidence="1">CBS 690.94</strain>
    </source>
</reference>
<proteinExistence type="predicted"/>
<gene>
    <name evidence="1" type="ORF">P171DRAFT_429652</name>
</gene>